<comment type="caution">
    <text evidence="1">The sequence shown here is derived from an EMBL/GenBank/DDBJ whole genome shotgun (WGS) entry which is preliminary data.</text>
</comment>
<dbReference type="EMBL" id="JARBHB010000003">
    <property type="protein sequence ID" value="KAJ8888296.1"/>
    <property type="molecule type" value="Genomic_DNA"/>
</dbReference>
<name>A0ABQ9HVA2_9NEOP</name>
<evidence type="ECO:0000313" key="2">
    <source>
        <dbReference type="Proteomes" id="UP001159363"/>
    </source>
</evidence>
<proteinExistence type="predicted"/>
<accession>A0ABQ9HVA2</accession>
<organism evidence="1 2">
    <name type="scientific">Dryococelus australis</name>
    <dbReference type="NCBI Taxonomy" id="614101"/>
    <lineage>
        <taxon>Eukaryota</taxon>
        <taxon>Metazoa</taxon>
        <taxon>Ecdysozoa</taxon>
        <taxon>Arthropoda</taxon>
        <taxon>Hexapoda</taxon>
        <taxon>Insecta</taxon>
        <taxon>Pterygota</taxon>
        <taxon>Neoptera</taxon>
        <taxon>Polyneoptera</taxon>
        <taxon>Phasmatodea</taxon>
        <taxon>Verophasmatodea</taxon>
        <taxon>Anareolatae</taxon>
        <taxon>Phasmatidae</taxon>
        <taxon>Eurycanthinae</taxon>
        <taxon>Dryococelus</taxon>
    </lineage>
</organism>
<reference evidence="1 2" key="1">
    <citation type="submission" date="2023-02" db="EMBL/GenBank/DDBJ databases">
        <title>LHISI_Scaffold_Assembly.</title>
        <authorList>
            <person name="Stuart O.P."/>
            <person name="Cleave R."/>
            <person name="Magrath M.J.L."/>
            <person name="Mikheyev A.S."/>
        </authorList>
    </citation>
    <scope>NUCLEOTIDE SEQUENCE [LARGE SCALE GENOMIC DNA]</scope>
    <source>
        <strain evidence="1">Daus_M_001</strain>
        <tissue evidence="1">Leg muscle</tissue>
    </source>
</reference>
<gene>
    <name evidence="1" type="ORF">PR048_007783</name>
</gene>
<keyword evidence="2" id="KW-1185">Reference proteome</keyword>
<protein>
    <submittedName>
        <fullName evidence="1">Uncharacterized protein</fullName>
    </submittedName>
</protein>
<evidence type="ECO:0000313" key="1">
    <source>
        <dbReference type="EMBL" id="KAJ8888296.1"/>
    </source>
</evidence>
<dbReference type="Proteomes" id="UP001159363">
    <property type="component" value="Chromosome 3"/>
</dbReference>
<sequence>MLTSLRSYATRSSRAISQTVWVIEGGELAAGMSVVQIIEAVSHAMSRTSSITTELVKSVGKTSILVFEPQDYYSVAVSLETGLWNRHWENAPPTPPPHPATPLTTYRSLSSLALSDQLTLAVTAAPSGVEKWSTTVLAFWRARIRSRPGHHECWDVTLPQARADSSPVPVSVSNFVPLLGRRDAVWAVSLTRLPPRRTGFNPRPVHSGFSQNRNSCLDFGEPTSDNFLSSWQPNQKESFLTTQQPIKGRRHTRSQNLAESISEGHIHIKGPTPPFHFCTLGYSVLGPQSRKVQRRNFVAVHSIGCREALEPALWGRDVVPRRCHSASSARNPFPGRVQTDVQVVPRPCGELAHLGSHDLRKDAPLLILLLTRATVTPAEAFCMLRDRKRNTEQSFFYDDVKKKNCPRAMAPDHNRTTGAVDTSTIIRVALTPPPPPLLYPDAFLSLVRREESSKRKTGVMECKAQPPGPGNFADSSEDKLNYIYVYICVRASIGPKFVRQATSDFQPITNLQGKYEPNPVLPGLGLTGATANELLTDARMHEGLWSLACCGMNLRNFRVSSHSISRLVRPDFIPGLVVELVIFFVAGAIPAFVPGQAQSHRSFRSGSYSSTKTFRPRICVLNSPCVCLGKPSQVFLSAFTAIHALGNLLQRCSIVLADNSQQSCWGVPLISSAGLQKREILKKTRRQAASSGTISTCENSGATPPGICRTRVVLLGGEQSNHYTIASPFANGTSFNGHGRQVAPPITSPFPSFSTCRPLRGKTRDVISAAAATNWTLGNVFCVSDRWQTR</sequence>